<feature type="signal peptide" evidence="1">
    <location>
        <begin position="1"/>
        <end position="20"/>
    </location>
</feature>
<gene>
    <name evidence="2" type="ORF">LX73_1994</name>
</gene>
<reference evidence="2 3" key="1">
    <citation type="submission" date="2019-07" db="EMBL/GenBank/DDBJ databases">
        <title>Genomic Encyclopedia of Archaeal and Bacterial Type Strains, Phase II (KMG-II): from individual species to whole genera.</title>
        <authorList>
            <person name="Goeker M."/>
        </authorList>
    </citation>
    <scope>NUCLEOTIDE SEQUENCE [LARGE SCALE GENOMIC DNA]</scope>
    <source>
        <strain evidence="2 3">DSM 21935</strain>
    </source>
</reference>
<sequence>MKFFSTLVILLCFVSLQVQAQRPTADQIKTLNDSLTVQPIQHGTLVMSRNGTDIYVDPVGSASAFDGLDKPDIILITHTHGDHLSIETLDALDTENAQLIVPQTVADALPNKFSNQITVLGNGEQTHLLGINIRAVAMYNLPPSKKKYHAKGDGIGYLISDNSDKIYISGDTEGTPEMRALKNIDIAFVCMNLPYTMDVQQAADAVIDFAPAIVYPYHYRGQDIKQFKQLVNAKNKQIDVRLRNWYE</sequence>
<keyword evidence="3" id="KW-1185">Reference proteome</keyword>
<dbReference type="EMBL" id="VNHY01000003">
    <property type="protein sequence ID" value="TYP92632.1"/>
    <property type="molecule type" value="Genomic_DNA"/>
</dbReference>
<dbReference type="Pfam" id="PF13483">
    <property type="entry name" value="Lactamase_B_3"/>
    <property type="match status" value="1"/>
</dbReference>
<evidence type="ECO:0000256" key="1">
    <source>
        <dbReference type="SAM" id="SignalP"/>
    </source>
</evidence>
<name>A0A5D3YGF5_9BACT</name>
<organism evidence="2 3">
    <name type="scientific">Fodinibius salinus</name>
    <dbReference type="NCBI Taxonomy" id="860790"/>
    <lineage>
        <taxon>Bacteria</taxon>
        <taxon>Pseudomonadati</taxon>
        <taxon>Balneolota</taxon>
        <taxon>Balneolia</taxon>
        <taxon>Balneolales</taxon>
        <taxon>Balneolaceae</taxon>
        <taxon>Fodinibius</taxon>
    </lineage>
</organism>
<dbReference type="Proteomes" id="UP000324595">
    <property type="component" value="Unassembled WGS sequence"/>
</dbReference>
<dbReference type="SUPFAM" id="SSF56281">
    <property type="entry name" value="Metallo-hydrolase/oxidoreductase"/>
    <property type="match status" value="1"/>
</dbReference>
<dbReference type="InterPro" id="IPR036866">
    <property type="entry name" value="RibonucZ/Hydroxyglut_hydro"/>
</dbReference>
<dbReference type="PANTHER" id="PTHR43546">
    <property type="entry name" value="UPF0173 METAL-DEPENDENT HYDROLASE MJ1163-RELATED"/>
    <property type="match status" value="1"/>
</dbReference>
<dbReference type="RefSeq" id="WP_148899325.1">
    <property type="nucleotide sequence ID" value="NZ_VNHY01000003.1"/>
</dbReference>
<accession>A0A5D3YGF5</accession>
<dbReference type="OrthoDB" id="9789133at2"/>
<feature type="chain" id="PRO_5022730632" evidence="1">
    <location>
        <begin position="21"/>
        <end position="247"/>
    </location>
</feature>
<dbReference type="InterPro" id="IPR050114">
    <property type="entry name" value="UPF0173_UPF0282_UlaG_hydrolase"/>
</dbReference>
<keyword evidence="1" id="KW-0732">Signal</keyword>
<dbReference type="PANTHER" id="PTHR43546:SF3">
    <property type="entry name" value="UPF0173 METAL-DEPENDENT HYDROLASE MJ1163"/>
    <property type="match status" value="1"/>
</dbReference>
<dbReference type="Gene3D" id="3.60.15.10">
    <property type="entry name" value="Ribonuclease Z/Hydroxyacylglutathione hydrolase-like"/>
    <property type="match status" value="1"/>
</dbReference>
<evidence type="ECO:0000313" key="3">
    <source>
        <dbReference type="Proteomes" id="UP000324595"/>
    </source>
</evidence>
<evidence type="ECO:0000313" key="2">
    <source>
        <dbReference type="EMBL" id="TYP92632.1"/>
    </source>
</evidence>
<dbReference type="AlphaFoldDB" id="A0A5D3YGF5"/>
<comment type="caution">
    <text evidence="2">The sequence shown here is derived from an EMBL/GenBank/DDBJ whole genome shotgun (WGS) entry which is preliminary data.</text>
</comment>
<proteinExistence type="predicted"/>
<protein>
    <submittedName>
        <fullName evidence="2">L-ascorbate metabolism protein UlaG, beta-lactamase superfamily</fullName>
    </submittedName>
</protein>